<organism evidence="4 5">
    <name type="scientific">Labeo rohita</name>
    <name type="common">Indian major carp</name>
    <name type="synonym">Cyprinus rohita</name>
    <dbReference type="NCBI Taxonomy" id="84645"/>
    <lineage>
        <taxon>Eukaryota</taxon>
        <taxon>Metazoa</taxon>
        <taxon>Chordata</taxon>
        <taxon>Craniata</taxon>
        <taxon>Vertebrata</taxon>
        <taxon>Euteleostomi</taxon>
        <taxon>Actinopterygii</taxon>
        <taxon>Neopterygii</taxon>
        <taxon>Teleostei</taxon>
        <taxon>Ostariophysi</taxon>
        <taxon>Cypriniformes</taxon>
        <taxon>Cyprinidae</taxon>
        <taxon>Labeoninae</taxon>
        <taxon>Labeonini</taxon>
        <taxon>Labeo</taxon>
    </lineage>
</organism>
<feature type="region of interest" description="Disordered" evidence="2">
    <location>
        <begin position="290"/>
        <end position="324"/>
    </location>
</feature>
<dbReference type="InterPro" id="IPR041588">
    <property type="entry name" value="Integrase_H2C2"/>
</dbReference>
<evidence type="ECO:0000256" key="2">
    <source>
        <dbReference type="SAM" id="MobiDB-lite"/>
    </source>
</evidence>
<dbReference type="Proteomes" id="UP000290572">
    <property type="component" value="Unassembled WGS sequence"/>
</dbReference>
<dbReference type="Pfam" id="PF17921">
    <property type="entry name" value="Integrase_H2C2"/>
    <property type="match status" value="1"/>
</dbReference>
<evidence type="ECO:0000313" key="5">
    <source>
        <dbReference type="Proteomes" id="UP000290572"/>
    </source>
</evidence>
<sequence>MDVDSAGMESGRVGFRACEIDDGDGPKFLYAAGNERVIEMRLGKSRIVNLVENARGAEEFGRDAVDFKFDKMEESIKDAVATLEREVFDCFKRRDKKWAKQLELLKDPEAAISPPTATTSLPRQSPGFPPANHPSTSATSQTNNRASDGEFCATTPTRPDFDTIFSILPFSKEQLCNVLGDDDTLQGLSISPSTPPTNGIEVLDHQGLLYRRIKKGDGIYKIQLVVPKALVQQTVQHFHQRTAEKHHQRLKTLLLILEVAWWPSVRSDVWDFVESCKLCGVEAKECAIINPTKKPPHPPQPCSSAPSSSIKETHKPDSRKRQGGWWTSVAGCNVILGGAAPPTLGHPGWLPLEGSCGSGQYCGSVEIQRRLLREWILLRQGGNTEKSLCWSGHCCGSVEVEKRLLREQIMLRQRGGREKAPVGVTLLQQCGNTEKAPAGADTAVVVWKYREGSCGSGHYCGSVEIQKKVCAGVDTAPQQCPLQHKLFSVWK</sequence>
<proteinExistence type="predicted"/>
<evidence type="ECO:0000259" key="3">
    <source>
        <dbReference type="Pfam" id="PF17921"/>
    </source>
</evidence>
<dbReference type="AlphaFoldDB" id="A0A498LSJ3"/>
<feature type="region of interest" description="Disordered" evidence="2">
    <location>
        <begin position="109"/>
        <end position="151"/>
    </location>
</feature>
<name>A0A498LSJ3_LABRO</name>
<dbReference type="FunFam" id="1.10.340.70:FF:000001">
    <property type="entry name" value="Retrovirus-related Pol polyprotein from transposon gypsy-like Protein"/>
    <property type="match status" value="1"/>
</dbReference>
<protein>
    <recommendedName>
        <fullName evidence="1">Gypsy retrotransposon integrase-like protein 1</fullName>
    </recommendedName>
</protein>
<feature type="compositionally biased region" description="Polar residues" evidence="2">
    <location>
        <begin position="133"/>
        <end position="146"/>
    </location>
</feature>
<feature type="compositionally biased region" description="Basic and acidic residues" evidence="2">
    <location>
        <begin position="311"/>
        <end position="320"/>
    </location>
</feature>
<comment type="caution">
    <text evidence="4">The sequence shown here is derived from an EMBL/GenBank/DDBJ whole genome shotgun (WGS) entry which is preliminary data.</text>
</comment>
<evidence type="ECO:0000256" key="1">
    <source>
        <dbReference type="ARBA" id="ARBA00039658"/>
    </source>
</evidence>
<keyword evidence="5" id="KW-1185">Reference proteome</keyword>
<evidence type="ECO:0000313" key="4">
    <source>
        <dbReference type="EMBL" id="RXN11389.1"/>
    </source>
</evidence>
<dbReference type="EMBL" id="QBIY01013145">
    <property type="protein sequence ID" value="RXN11389.1"/>
    <property type="molecule type" value="Genomic_DNA"/>
</dbReference>
<reference evidence="4 5" key="1">
    <citation type="submission" date="2018-03" db="EMBL/GenBank/DDBJ databases">
        <title>Draft genome sequence of Rohu Carp (Labeo rohita).</title>
        <authorList>
            <person name="Das P."/>
            <person name="Kushwaha B."/>
            <person name="Joshi C.G."/>
            <person name="Kumar D."/>
            <person name="Nagpure N.S."/>
            <person name="Sahoo L."/>
            <person name="Das S.P."/>
            <person name="Bit A."/>
            <person name="Patnaik S."/>
            <person name="Meher P.K."/>
            <person name="Jayasankar P."/>
            <person name="Koringa P.G."/>
            <person name="Patel N.V."/>
            <person name="Hinsu A.T."/>
            <person name="Kumar R."/>
            <person name="Pandey M."/>
            <person name="Agarwal S."/>
            <person name="Srivastava S."/>
            <person name="Singh M."/>
            <person name="Iquebal M.A."/>
            <person name="Jaiswal S."/>
            <person name="Angadi U.B."/>
            <person name="Kumar N."/>
            <person name="Raza M."/>
            <person name="Shah T.M."/>
            <person name="Rai A."/>
            <person name="Jena J.K."/>
        </authorList>
    </citation>
    <scope>NUCLEOTIDE SEQUENCE [LARGE SCALE GENOMIC DNA]</scope>
    <source>
        <strain evidence="4">DASCIFA01</strain>
        <tissue evidence="4">Testis</tissue>
    </source>
</reference>
<accession>A0A498LSJ3</accession>
<dbReference type="Gene3D" id="1.10.340.70">
    <property type="match status" value="1"/>
</dbReference>
<gene>
    <name evidence="4" type="ORF">ROHU_010657</name>
</gene>
<feature type="domain" description="Integrase zinc-binding" evidence="3">
    <location>
        <begin position="226"/>
        <end position="279"/>
    </location>
</feature>